<dbReference type="SMART" id="SM00645">
    <property type="entry name" value="Pept_C1"/>
    <property type="match status" value="1"/>
</dbReference>
<dbReference type="InterPro" id="IPR013128">
    <property type="entry name" value="Peptidase_C1A"/>
</dbReference>
<accession>A0A938BQP1</accession>
<dbReference type="InterPro" id="IPR000169">
    <property type="entry name" value="Pept_cys_AS"/>
</dbReference>
<name>A0A938BQP1_UNCEI</name>
<dbReference type="Pfam" id="PF13860">
    <property type="entry name" value="FlgD_ig"/>
    <property type="match status" value="1"/>
</dbReference>
<sequence>MRFPIPTRLALLPLLPVLAALAAAGAGAGPALAEGGAWSQAHELAEIRRMIEEQELDWEAGPTEVSFFTPEEKQAMLGHIPPSPERLAKVPVHLQALPERDLPSSWDWRTHGGMTPAKQQGGCGSCWAFAAVGVLEAYHKIETGQQVLFSEQQCLVCNEDGGSCDGGWVGSCYDLWMQFGAVTQANMPYTGNDTAPCTMDGYDVRASIDGSFHVNNIAANLKTAVLQHPIAIPIYASDNMFYYNGGCYSGPSGSINHVVVLCGWDDAACGGVGAWLIKNSWGTSWGGTELGYGWIKYGTCSIGSGGSDGIVYTPFPQALVAYAGHSVLGGDGNGSLDPGETAQLAMTVRNYGIGSASGVSGTLVPLTGGVTVSDDSASFPGLASWATATSDAPHFTVSLSPGVPAGTLLEFELIMTTSAGSDTTYFSDFASPVVVIYENDFDTQIDGWTHGGRNDDWRWGPTRGLYGHPDPKYPASGNKLLGNDINEIGSWEGLYDNNCGNWLMSPSFDCSQATGVHLLFHRWLNVEEAIYDQAVIEVNGVEVWRNQQLGHHRQRQWVPVCIDISDIADGQGSVVVRFKLNSDVWWHFGGWNIDNFRLVATDSGGQAVAHDRPEPRFLSVATHPNPFAPLTQILLAIPLDADDAAVRIFDATGRLVRTLHQGPLGAGAHLLTWTGADDQGRPLPAGTYYCRARAGGAVQVAKIVRVE</sequence>
<dbReference type="PRINTS" id="PR00705">
    <property type="entry name" value="PAPAIN"/>
</dbReference>
<dbReference type="InterPro" id="IPR025965">
    <property type="entry name" value="FlgD/Vpr_Ig-like"/>
</dbReference>
<evidence type="ECO:0000259" key="3">
    <source>
        <dbReference type="SMART" id="SM00645"/>
    </source>
</evidence>
<dbReference type="InterPro" id="IPR038765">
    <property type="entry name" value="Papain-like_cys_pep_sf"/>
</dbReference>
<proteinExistence type="inferred from homology"/>
<evidence type="ECO:0000256" key="2">
    <source>
        <dbReference type="SAM" id="SignalP"/>
    </source>
</evidence>
<dbReference type="PROSITE" id="PS00139">
    <property type="entry name" value="THIOL_PROTEASE_CYS"/>
    <property type="match status" value="1"/>
</dbReference>
<dbReference type="SUPFAM" id="SSF54001">
    <property type="entry name" value="Cysteine proteinases"/>
    <property type="match status" value="1"/>
</dbReference>
<dbReference type="Gene3D" id="2.60.40.4070">
    <property type="match status" value="1"/>
</dbReference>
<dbReference type="Proteomes" id="UP000748308">
    <property type="component" value="Unassembled WGS sequence"/>
</dbReference>
<organism evidence="4 5">
    <name type="scientific">Eiseniibacteriota bacterium</name>
    <dbReference type="NCBI Taxonomy" id="2212470"/>
    <lineage>
        <taxon>Bacteria</taxon>
        <taxon>Candidatus Eiseniibacteriota</taxon>
    </lineage>
</organism>
<evidence type="ECO:0000313" key="4">
    <source>
        <dbReference type="EMBL" id="MBM3317041.1"/>
    </source>
</evidence>
<evidence type="ECO:0000313" key="5">
    <source>
        <dbReference type="Proteomes" id="UP000748308"/>
    </source>
</evidence>
<feature type="signal peptide" evidence="2">
    <location>
        <begin position="1"/>
        <end position="33"/>
    </location>
</feature>
<reference evidence="4" key="1">
    <citation type="submission" date="2019-03" db="EMBL/GenBank/DDBJ databases">
        <title>Lake Tanganyika Metagenome-Assembled Genomes (MAGs).</title>
        <authorList>
            <person name="Tran P."/>
        </authorList>
    </citation>
    <scope>NUCLEOTIDE SEQUENCE</scope>
    <source>
        <strain evidence="4">M_DeepCast_400m_m2_100</strain>
    </source>
</reference>
<dbReference type="InterPro" id="IPR000668">
    <property type="entry name" value="Peptidase_C1A_C"/>
</dbReference>
<dbReference type="GO" id="GO:0008234">
    <property type="term" value="F:cysteine-type peptidase activity"/>
    <property type="evidence" value="ECO:0007669"/>
    <property type="project" value="InterPro"/>
</dbReference>
<dbReference type="CDD" id="cd02248">
    <property type="entry name" value="Peptidase_C1A"/>
    <property type="match status" value="1"/>
</dbReference>
<dbReference type="Pfam" id="PF00112">
    <property type="entry name" value="Peptidase_C1"/>
    <property type="match status" value="1"/>
</dbReference>
<dbReference type="AlphaFoldDB" id="A0A938BQP1"/>
<dbReference type="GO" id="GO:0006508">
    <property type="term" value="P:proteolysis"/>
    <property type="evidence" value="ECO:0007669"/>
    <property type="project" value="InterPro"/>
</dbReference>
<comment type="similarity">
    <text evidence="1">Belongs to the peptidase C1 family.</text>
</comment>
<dbReference type="PANTHER" id="PTHR12411">
    <property type="entry name" value="CYSTEINE PROTEASE FAMILY C1-RELATED"/>
    <property type="match status" value="1"/>
</dbReference>
<comment type="caution">
    <text evidence="4">The sequence shown here is derived from an EMBL/GenBank/DDBJ whole genome shotgun (WGS) entry which is preliminary data.</text>
</comment>
<dbReference type="EMBL" id="VGIY01000069">
    <property type="protein sequence ID" value="MBM3317041.1"/>
    <property type="molecule type" value="Genomic_DNA"/>
</dbReference>
<feature type="domain" description="Peptidase C1A papain C-terminal" evidence="3">
    <location>
        <begin position="102"/>
        <end position="310"/>
    </location>
</feature>
<feature type="chain" id="PRO_5036676469" description="Peptidase C1A papain C-terminal domain-containing protein" evidence="2">
    <location>
        <begin position="34"/>
        <end position="707"/>
    </location>
</feature>
<dbReference type="Gene3D" id="3.90.70.10">
    <property type="entry name" value="Cysteine proteinases"/>
    <property type="match status" value="1"/>
</dbReference>
<dbReference type="InterPro" id="IPR039417">
    <property type="entry name" value="Peptidase_C1A_papain-like"/>
</dbReference>
<protein>
    <recommendedName>
        <fullName evidence="3">Peptidase C1A papain C-terminal domain-containing protein</fullName>
    </recommendedName>
</protein>
<keyword evidence="2" id="KW-0732">Signal</keyword>
<evidence type="ECO:0000256" key="1">
    <source>
        <dbReference type="ARBA" id="ARBA00008455"/>
    </source>
</evidence>
<gene>
    <name evidence="4" type="ORF">FJY75_04230</name>
</gene>